<name>A0ACB8CKB4_DERSI</name>
<reference evidence="1" key="1">
    <citation type="submission" date="2020-05" db="EMBL/GenBank/DDBJ databases">
        <title>Large-scale comparative analyses of tick genomes elucidate their genetic diversity and vector capacities.</title>
        <authorList>
            <person name="Jia N."/>
            <person name="Wang J."/>
            <person name="Shi W."/>
            <person name="Du L."/>
            <person name="Sun Y."/>
            <person name="Zhan W."/>
            <person name="Jiang J."/>
            <person name="Wang Q."/>
            <person name="Zhang B."/>
            <person name="Ji P."/>
            <person name="Sakyi L.B."/>
            <person name="Cui X."/>
            <person name="Yuan T."/>
            <person name="Jiang B."/>
            <person name="Yang W."/>
            <person name="Lam T.T.-Y."/>
            <person name="Chang Q."/>
            <person name="Ding S."/>
            <person name="Wang X."/>
            <person name="Zhu J."/>
            <person name="Ruan X."/>
            <person name="Zhao L."/>
            <person name="Wei J."/>
            <person name="Que T."/>
            <person name="Du C."/>
            <person name="Cheng J."/>
            <person name="Dai P."/>
            <person name="Han X."/>
            <person name="Huang E."/>
            <person name="Gao Y."/>
            <person name="Liu J."/>
            <person name="Shao H."/>
            <person name="Ye R."/>
            <person name="Li L."/>
            <person name="Wei W."/>
            <person name="Wang X."/>
            <person name="Wang C."/>
            <person name="Yang T."/>
            <person name="Huo Q."/>
            <person name="Li W."/>
            <person name="Guo W."/>
            <person name="Chen H."/>
            <person name="Zhou L."/>
            <person name="Ni X."/>
            <person name="Tian J."/>
            <person name="Zhou Y."/>
            <person name="Sheng Y."/>
            <person name="Liu T."/>
            <person name="Pan Y."/>
            <person name="Xia L."/>
            <person name="Li J."/>
            <person name="Zhao F."/>
            <person name="Cao W."/>
        </authorList>
    </citation>
    <scope>NUCLEOTIDE SEQUENCE</scope>
    <source>
        <strain evidence="1">Dsil-2018</strain>
    </source>
</reference>
<dbReference type="EMBL" id="CM023475">
    <property type="protein sequence ID" value="KAH7945280.1"/>
    <property type="molecule type" value="Genomic_DNA"/>
</dbReference>
<comment type="caution">
    <text evidence="1">The sequence shown here is derived from an EMBL/GenBank/DDBJ whole genome shotgun (WGS) entry which is preliminary data.</text>
</comment>
<proteinExistence type="predicted"/>
<sequence length="480" mass="53144">MKKPPRVHLGQAPRPQHFSEPLLPLDQVFIKIDDGPLQGTIVTTSDGVSVRAFLGIPFGESTEGRNRFRKPVPIGAWNDTLKATQARPPCVQESYVSQAMRIDNANTTEDCLHLNIWAPIQQHPREPKKTVMVYFYGGSFTHGGNSYFFYDGRYISSIGDVVLVVPNYRLGVLGFLNAGTPDAPGNVALHDQILALSWVKENIAAFGGDPNRVVLFGQSAGAISVSYLQISPLTRHLFRRAILQSCSALVPLPENSRDAALANLKHIASAINCTRAFPNGSLSAADTLSCLRNVNAKVLVDIKAPIELLKSVDFRDHEMFIGNTLREGDMFFDAIFGQKRSSATPRGSRLSLAAIAKAYDFFYKRTGFVNALFTLAQIQRLYDFTSSTYEGFKDAVGDLLFNCPTKFFAKYFVEQNGSAFYYVLTPRPSFSAWNSTAATHTDDVSILFGLPFMLPGRATDAERDLSRRLIRMWTTFAKKG</sequence>
<dbReference type="Proteomes" id="UP000821865">
    <property type="component" value="Chromosome 6"/>
</dbReference>
<keyword evidence="2" id="KW-1185">Reference proteome</keyword>
<gene>
    <name evidence="1" type="ORF">HPB49_009027</name>
</gene>
<evidence type="ECO:0000313" key="2">
    <source>
        <dbReference type="Proteomes" id="UP000821865"/>
    </source>
</evidence>
<protein>
    <submittedName>
        <fullName evidence="1">Uncharacterized protein</fullName>
    </submittedName>
</protein>
<evidence type="ECO:0000313" key="1">
    <source>
        <dbReference type="EMBL" id="KAH7945280.1"/>
    </source>
</evidence>
<accession>A0ACB8CKB4</accession>
<organism evidence="1 2">
    <name type="scientific">Dermacentor silvarum</name>
    <name type="common">Tick</name>
    <dbReference type="NCBI Taxonomy" id="543639"/>
    <lineage>
        <taxon>Eukaryota</taxon>
        <taxon>Metazoa</taxon>
        <taxon>Ecdysozoa</taxon>
        <taxon>Arthropoda</taxon>
        <taxon>Chelicerata</taxon>
        <taxon>Arachnida</taxon>
        <taxon>Acari</taxon>
        <taxon>Parasitiformes</taxon>
        <taxon>Ixodida</taxon>
        <taxon>Ixodoidea</taxon>
        <taxon>Ixodidae</taxon>
        <taxon>Rhipicephalinae</taxon>
        <taxon>Dermacentor</taxon>
    </lineage>
</organism>